<organism evidence="1 2">
    <name type="scientific">Chitinophaga skermanii</name>
    <dbReference type="NCBI Taxonomy" id="331697"/>
    <lineage>
        <taxon>Bacteria</taxon>
        <taxon>Pseudomonadati</taxon>
        <taxon>Bacteroidota</taxon>
        <taxon>Chitinophagia</taxon>
        <taxon>Chitinophagales</taxon>
        <taxon>Chitinophagaceae</taxon>
        <taxon>Chitinophaga</taxon>
    </lineage>
</organism>
<keyword evidence="2" id="KW-1185">Reference proteome</keyword>
<comment type="caution">
    <text evidence="1">The sequence shown here is derived from an EMBL/GenBank/DDBJ whole genome shotgun (WGS) entry which is preliminary data.</text>
</comment>
<dbReference type="EMBL" id="QLLL01000014">
    <property type="protein sequence ID" value="RAI97709.1"/>
    <property type="molecule type" value="Genomic_DNA"/>
</dbReference>
<dbReference type="Proteomes" id="UP000249547">
    <property type="component" value="Unassembled WGS sequence"/>
</dbReference>
<name>A0A327Q051_9BACT</name>
<proteinExistence type="predicted"/>
<evidence type="ECO:0000313" key="1">
    <source>
        <dbReference type="EMBL" id="RAI97709.1"/>
    </source>
</evidence>
<sequence length="176" mass="20254">MFKISSIEQIKHDLLSPPQAPRIFPGNTASHFDALYEEIVTQIKTTTISAECVLWDSVKAVNENKAYADAAYWEEGLLPSASTYWFFAENGQGDRWLFDADEEVLFYDHDGGELSPRNFRSMGIQFSQWLQFAYLNRALDVVYAERGTVDEVLNMAYKNKLREISLSLLENYPFED</sequence>
<protein>
    <recommendedName>
        <fullName evidence="3">SMI1/KNR4 family protein</fullName>
    </recommendedName>
</protein>
<dbReference type="OrthoDB" id="8794977at2"/>
<evidence type="ECO:0000313" key="2">
    <source>
        <dbReference type="Proteomes" id="UP000249547"/>
    </source>
</evidence>
<gene>
    <name evidence="1" type="ORF">LX64_05013</name>
</gene>
<evidence type="ECO:0008006" key="3">
    <source>
        <dbReference type="Google" id="ProtNLM"/>
    </source>
</evidence>
<dbReference type="RefSeq" id="WP_111600387.1">
    <property type="nucleotide sequence ID" value="NZ_QLLL01000014.1"/>
</dbReference>
<dbReference type="AlphaFoldDB" id="A0A327Q051"/>
<reference evidence="1 2" key="1">
    <citation type="submission" date="2018-06" db="EMBL/GenBank/DDBJ databases">
        <title>Genomic Encyclopedia of Archaeal and Bacterial Type Strains, Phase II (KMG-II): from individual species to whole genera.</title>
        <authorList>
            <person name="Goeker M."/>
        </authorList>
    </citation>
    <scope>NUCLEOTIDE SEQUENCE [LARGE SCALE GENOMIC DNA]</scope>
    <source>
        <strain evidence="1 2">DSM 23857</strain>
    </source>
</reference>
<accession>A0A327Q051</accession>